<evidence type="ECO:0000313" key="2">
    <source>
        <dbReference type="Proteomes" id="UP000245977"/>
    </source>
</evidence>
<reference evidence="1" key="1">
    <citation type="submission" date="2019-08" db="EMBL/GenBank/DDBJ databases">
        <title>The complete genome of Acinetobacter defluvii strain WCHAD010030.</title>
        <authorList>
            <person name="Hu Y."/>
            <person name="Qin J."/>
            <person name="Feng Y."/>
            <person name="Zong Z."/>
        </authorList>
    </citation>
    <scope>NUCLEOTIDE SEQUENCE</scope>
    <source>
        <strain evidence="1">WCHA30</strain>
    </source>
</reference>
<dbReference type="STRING" id="1871111.GCA_001704615_02253"/>
<accession>A0A2S2FHJ4</accession>
<keyword evidence="2" id="KW-1185">Reference proteome</keyword>
<dbReference type="OrthoDB" id="6717630at2"/>
<name>A0A2S2FHJ4_9GAMM</name>
<gene>
    <name evidence="1" type="ORF">DJ533_03985</name>
</gene>
<dbReference type="Proteomes" id="UP000245977">
    <property type="component" value="Chromosome"/>
</dbReference>
<proteinExistence type="predicted"/>
<dbReference type="EMBL" id="CP029397">
    <property type="protein sequence ID" value="AWL30437.1"/>
    <property type="molecule type" value="Genomic_DNA"/>
</dbReference>
<evidence type="ECO:0000313" key="1">
    <source>
        <dbReference type="EMBL" id="AWL30437.1"/>
    </source>
</evidence>
<organism evidence="1 2">
    <name type="scientific">Acinetobacter defluvii</name>
    <dbReference type="NCBI Taxonomy" id="1871111"/>
    <lineage>
        <taxon>Bacteria</taxon>
        <taxon>Pseudomonadati</taxon>
        <taxon>Pseudomonadota</taxon>
        <taxon>Gammaproteobacteria</taxon>
        <taxon>Moraxellales</taxon>
        <taxon>Moraxellaceae</taxon>
        <taxon>Acinetobacter</taxon>
    </lineage>
</organism>
<sequence length="135" mass="15497">MLSDFTRLDDSKNMLEWFSENPYQDILDSVEDMFVQQSASTQLLEFKISSEPEWLTGGRSSEDPNKIILVRSGFAAHCDFSLKDDSRIYDLTGIFTWVATHLDQIPITKMWMDLDGDMQTFGKNGVLAERIYALD</sequence>
<protein>
    <submittedName>
        <fullName evidence="1">Uncharacterized protein</fullName>
    </submittedName>
</protein>
<dbReference type="AlphaFoldDB" id="A0A2S2FHJ4"/>
<dbReference type="KEGG" id="adv:DJ533_03985"/>